<sequence>MKSCTHCVNTIKASQGHPSPEQLNNLGEEHAKPWCDICKHLQVANYRISETCDAPRALFNNRHFHTKSAQAPFTRFDV</sequence>
<proteinExistence type="predicted"/>
<organism evidence="1 2">
    <name type="scientific">Neptuniibacter pectenicola</name>
    <dbReference type="NCBI Taxonomy" id="1806669"/>
    <lineage>
        <taxon>Bacteria</taxon>
        <taxon>Pseudomonadati</taxon>
        <taxon>Pseudomonadota</taxon>
        <taxon>Gammaproteobacteria</taxon>
        <taxon>Oceanospirillales</taxon>
        <taxon>Oceanospirillaceae</taxon>
        <taxon>Neptuniibacter</taxon>
    </lineage>
</organism>
<comment type="caution">
    <text evidence="1">The sequence shown here is derived from an EMBL/GenBank/DDBJ whole genome shotgun (WGS) entry which is preliminary data.</text>
</comment>
<accession>A0ABU9TTF5</accession>
<dbReference type="RefSeq" id="WP_342854581.1">
    <property type="nucleotide sequence ID" value="NZ_JBBMRA010000010.1"/>
</dbReference>
<evidence type="ECO:0000313" key="2">
    <source>
        <dbReference type="Proteomes" id="UP001449225"/>
    </source>
</evidence>
<name>A0ABU9TTF5_9GAMM</name>
<gene>
    <name evidence="1" type="ORF">WNY58_11455</name>
</gene>
<reference evidence="1 2" key="1">
    <citation type="submission" date="2024-03" db="EMBL/GenBank/DDBJ databases">
        <title>Community enrichment and isolation of bacterial strains for fucoidan degradation.</title>
        <authorList>
            <person name="Sichert A."/>
        </authorList>
    </citation>
    <scope>NUCLEOTIDE SEQUENCE [LARGE SCALE GENOMIC DNA]</scope>
    <source>
        <strain evidence="1 2">AS76</strain>
    </source>
</reference>
<evidence type="ECO:0000313" key="1">
    <source>
        <dbReference type="EMBL" id="MEM5537008.1"/>
    </source>
</evidence>
<keyword evidence="2" id="KW-1185">Reference proteome</keyword>
<dbReference type="EMBL" id="JBBMRA010000010">
    <property type="protein sequence ID" value="MEM5537008.1"/>
    <property type="molecule type" value="Genomic_DNA"/>
</dbReference>
<dbReference type="Proteomes" id="UP001449225">
    <property type="component" value="Unassembled WGS sequence"/>
</dbReference>
<protein>
    <submittedName>
        <fullName evidence="1">Uncharacterized protein</fullName>
    </submittedName>
</protein>